<evidence type="ECO:0000256" key="4">
    <source>
        <dbReference type="ARBA" id="ARBA00023004"/>
    </source>
</evidence>
<name>A0A9D1LJ90_9FIRM</name>
<keyword evidence="1 6" id="KW-0813">Transport</keyword>
<feature type="domain" description="4Fe-4S ferredoxin-type" evidence="7">
    <location>
        <begin position="1"/>
        <end position="29"/>
    </location>
</feature>
<dbReference type="Proteomes" id="UP000824074">
    <property type="component" value="Unassembled WGS sequence"/>
</dbReference>
<dbReference type="GO" id="GO:0051536">
    <property type="term" value="F:iron-sulfur cluster binding"/>
    <property type="evidence" value="ECO:0007669"/>
    <property type="project" value="UniProtKB-KW"/>
</dbReference>
<dbReference type="PANTHER" id="PTHR36923:SF3">
    <property type="entry name" value="FERREDOXIN"/>
    <property type="match status" value="1"/>
</dbReference>
<comment type="function">
    <text evidence="6">Ferredoxins are iron-sulfur proteins that transfer electrons in a wide variety of metabolic reactions.</text>
</comment>
<gene>
    <name evidence="8" type="ORF">IAB68_05575</name>
</gene>
<dbReference type="AlphaFoldDB" id="A0A9D1LJ90"/>
<accession>A0A9D1LJ90</accession>
<reference evidence="8" key="2">
    <citation type="journal article" date="2021" name="PeerJ">
        <title>Extensive microbial diversity within the chicken gut microbiome revealed by metagenomics and culture.</title>
        <authorList>
            <person name="Gilroy R."/>
            <person name="Ravi A."/>
            <person name="Getino M."/>
            <person name="Pursley I."/>
            <person name="Horton D.L."/>
            <person name="Alikhan N.F."/>
            <person name="Baker D."/>
            <person name="Gharbi K."/>
            <person name="Hall N."/>
            <person name="Watson M."/>
            <person name="Adriaenssens E.M."/>
            <person name="Foster-Nyarko E."/>
            <person name="Jarju S."/>
            <person name="Secka A."/>
            <person name="Antonio M."/>
            <person name="Oren A."/>
            <person name="Chaudhuri R.R."/>
            <person name="La Ragione R."/>
            <person name="Hildebrand F."/>
            <person name="Pallen M.J."/>
        </authorList>
    </citation>
    <scope>NUCLEOTIDE SEQUENCE</scope>
    <source>
        <strain evidence="8">CHK193-30670</strain>
    </source>
</reference>
<dbReference type="GO" id="GO:0009055">
    <property type="term" value="F:electron transfer activity"/>
    <property type="evidence" value="ECO:0007669"/>
    <property type="project" value="UniProtKB-UniRule"/>
</dbReference>
<proteinExistence type="predicted"/>
<protein>
    <recommendedName>
        <fullName evidence="6">Ferredoxin</fullName>
    </recommendedName>
</protein>
<dbReference type="Gene3D" id="3.30.70.20">
    <property type="match status" value="1"/>
</dbReference>
<sequence length="68" mass="7407">MKFKVDKDVCIGCGACASICDEVFEIKDDGYAEASDKEITDEEVKENAISAMEGCPTNAIREVKDKEA</sequence>
<dbReference type="InterPro" id="IPR017896">
    <property type="entry name" value="4Fe4S_Fe-S-bd"/>
</dbReference>
<dbReference type="EMBL" id="DVMT01000056">
    <property type="protein sequence ID" value="HIU40751.1"/>
    <property type="molecule type" value="Genomic_DNA"/>
</dbReference>
<evidence type="ECO:0000256" key="3">
    <source>
        <dbReference type="ARBA" id="ARBA00022982"/>
    </source>
</evidence>
<keyword evidence="3 6" id="KW-0249">Electron transport</keyword>
<keyword evidence="5 6" id="KW-0411">Iron-sulfur</keyword>
<dbReference type="GO" id="GO:0005506">
    <property type="term" value="F:iron ion binding"/>
    <property type="evidence" value="ECO:0007669"/>
    <property type="project" value="UniProtKB-UniRule"/>
</dbReference>
<keyword evidence="4 6" id="KW-0408">Iron</keyword>
<organism evidence="8 9">
    <name type="scientific">Candidatus Aphodocola excrementigallinarum</name>
    <dbReference type="NCBI Taxonomy" id="2840670"/>
    <lineage>
        <taxon>Bacteria</taxon>
        <taxon>Bacillati</taxon>
        <taxon>Bacillota</taxon>
        <taxon>Bacilli</taxon>
        <taxon>Candidatus Aphodocola</taxon>
    </lineage>
</organism>
<evidence type="ECO:0000313" key="8">
    <source>
        <dbReference type="EMBL" id="HIU40751.1"/>
    </source>
</evidence>
<dbReference type="InterPro" id="IPR051269">
    <property type="entry name" value="Fe-S_cluster_ET"/>
</dbReference>
<evidence type="ECO:0000259" key="7">
    <source>
        <dbReference type="PROSITE" id="PS51379"/>
    </source>
</evidence>
<dbReference type="PROSITE" id="PS51379">
    <property type="entry name" value="4FE4S_FER_2"/>
    <property type="match status" value="1"/>
</dbReference>
<comment type="caution">
    <text evidence="8">The sequence shown here is derived from an EMBL/GenBank/DDBJ whole genome shotgun (WGS) entry which is preliminary data.</text>
</comment>
<keyword evidence="2 6" id="KW-0479">Metal-binding</keyword>
<dbReference type="PANTHER" id="PTHR36923">
    <property type="entry name" value="FERREDOXIN"/>
    <property type="match status" value="1"/>
</dbReference>
<evidence type="ECO:0000256" key="2">
    <source>
        <dbReference type="ARBA" id="ARBA00022723"/>
    </source>
</evidence>
<dbReference type="InterPro" id="IPR001080">
    <property type="entry name" value="3Fe4S_ferredoxin"/>
</dbReference>
<dbReference type="PRINTS" id="PR00352">
    <property type="entry name" value="3FE4SFRDOXIN"/>
</dbReference>
<evidence type="ECO:0000256" key="5">
    <source>
        <dbReference type="ARBA" id="ARBA00023014"/>
    </source>
</evidence>
<evidence type="ECO:0000313" key="9">
    <source>
        <dbReference type="Proteomes" id="UP000824074"/>
    </source>
</evidence>
<evidence type="ECO:0000256" key="6">
    <source>
        <dbReference type="RuleBase" id="RU368020"/>
    </source>
</evidence>
<reference evidence="8" key="1">
    <citation type="submission" date="2020-10" db="EMBL/GenBank/DDBJ databases">
        <authorList>
            <person name="Gilroy R."/>
        </authorList>
    </citation>
    <scope>NUCLEOTIDE SEQUENCE</scope>
    <source>
        <strain evidence="8">CHK193-30670</strain>
    </source>
</reference>
<dbReference type="SUPFAM" id="SSF54862">
    <property type="entry name" value="4Fe-4S ferredoxins"/>
    <property type="match status" value="1"/>
</dbReference>
<dbReference type="Pfam" id="PF13370">
    <property type="entry name" value="Fer4_13"/>
    <property type="match status" value="1"/>
</dbReference>
<evidence type="ECO:0000256" key="1">
    <source>
        <dbReference type="ARBA" id="ARBA00022448"/>
    </source>
</evidence>